<dbReference type="Proteomes" id="UP000799779">
    <property type="component" value="Unassembled WGS sequence"/>
</dbReference>
<dbReference type="AlphaFoldDB" id="A0A6A5WUE9"/>
<accession>A0A6A5WUE9</accession>
<dbReference type="Pfam" id="PF24864">
    <property type="entry name" value="DUF7730"/>
    <property type="match status" value="1"/>
</dbReference>
<evidence type="ECO:0000313" key="4">
    <source>
        <dbReference type="Proteomes" id="UP000799779"/>
    </source>
</evidence>
<gene>
    <name evidence="3" type="ORF">P154DRAFT_575293</name>
</gene>
<feature type="compositionally biased region" description="Low complexity" evidence="1">
    <location>
        <begin position="402"/>
        <end position="411"/>
    </location>
</feature>
<dbReference type="OrthoDB" id="5413827at2759"/>
<evidence type="ECO:0000259" key="2">
    <source>
        <dbReference type="Pfam" id="PF24864"/>
    </source>
</evidence>
<feature type="compositionally biased region" description="Basic residues" evidence="1">
    <location>
        <begin position="1"/>
        <end position="20"/>
    </location>
</feature>
<proteinExistence type="predicted"/>
<name>A0A6A5WUE9_9PLEO</name>
<reference evidence="3" key="1">
    <citation type="journal article" date="2020" name="Stud. Mycol.">
        <title>101 Dothideomycetes genomes: a test case for predicting lifestyles and emergence of pathogens.</title>
        <authorList>
            <person name="Haridas S."/>
            <person name="Albert R."/>
            <person name="Binder M."/>
            <person name="Bloem J."/>
            <person name="Labutti K."/>
            <person name="Salamov A."/>
            <person name="Andreopoulos B."/>
            <person name="Baker S."/>
            <person name="Barry K."/>
            <person name="Bills G."/>
            <person name="Bluhm B."/>
            <person name="Cannon C."/>
            <person name="Castanera R."/>
            <person name="Culley D."/>
            <person name="Daum C."/>
            <person name="Ezra D."/>
            <person name="Gonzalez J."/>
            <person name="Henrissat B."/>
            <person name="Kuo A."/>
            <person name="Liang C."/>
            <person name="Lipzen A."/>
            <person name="Lutzoni F."/>
            <person name="Magnuson J."/>
            <person name="Mondo S."/>
            <person name="Nolan M."/>
            <person name="Ohm R."/>
            <person name="Pangilinan J."/>
            <person name="Park H.-J."/>
            <person name="Ramirez L."/>
            <person name="Alfaro M."/>
            <person name="Sun H."/>
            <person name="Tritt A."/>
            <person name="Yoshinaga Y."/>
            <person name="Zwiers L.-H."/>
            <person name="Turgeon B."/>
            <person name="Goodwin S."/>
            <person name="Spatafora J."/>
            <person name="Crous P."/>
            <person name="Grigoriev I."/>
        </authorList>
    </citation>
    <scope>NUCLEOTIDE SEQUENCE</scope>
    <source>
        <strain evidence="3">CBS 123094</strain>
    </source>
</reference>
<organism evidence="3 4">
    <name type="scientific">Amniculicola lignicola CBS 123094</name>
    <dbReference type="NCBI Taxonomy" id="1392246"/>
    <lineage>
        <taxon>Eukaryota</taxon>
        <taxon>Fungi</taxon>
        <taxon>Dikarya</taxon>
        <taxon>Ascomycota</taxon>
        <taxon>Pezizomycotina</taxon>
        <taxon>Dothideomycetes</taxon>
        <taxon>Pleosporomycetidae</taxon>
        <taxon>Pleosporales</taxon>
        <taxon>Amniculicolaceae</taxon>
        <taxon>Amniculicola</taxon>
    </lineage>
</organism>
<evidence type="ECO:0000313" key="3">
    <source>
        <dbReference type="EMBL" id="KAF2001226.1"/>
    </source>
</evidence>
<dbReference type="EMBL" id="ML977584">
    <property type="protein sequence ID" value="KAF2001226.1"/>
    <property type="molecule type" value="Genomic_DNA"/>
</dbReference>
<feature type="region of interest" description="Disordered" evidence="1">
    <location>
        <begin position="362"/>
        <end position="411"/>
    </location>
</feature>
<feature type="region of interest" description="Disordered" evidence="1">
    <location>
        <begin position="1"/>
        <end position="74"/>
    </location>
</feature>
<feature type="compositionally biased region" description="Acidic residues" evidence="1">
    <location>
        <begin position="362"/>
        <end position="386"/>
    </location>
</feature>
<feature type="domain" description="DUF7730" evidence="2">
    <location>
        <begin position="146"/>
        <end position="256"/>
    </location>
</feature>
<dbReference type="InterPro" id="IPR056632">
    <property type="entry name" value="DUF7730"/>
</dbReference>
<dbReference type="PANTHER" id="PTHR38790:SF4">
    <property type="entry name" value="2EXR DOMAIN-CONTAINING PROTEIN"/>
    <property type="match status" value="1"/>
</dbReference>
<protein>
    <recommendedName>
        <fullName evidence="2">DUF7730 domain-containing protein</fullName>
    </recommendedName>
</protein>
<evidence type="ECO:0000256" key="1">
    <source>
        <dbReference type="SAM" id="MobiDB-lite"/>
    </source>
</evidence>
<keyword evidence="4" id="KW-1185">Reference proteome</keyword>
<sequence length="411" mass="46063">MKLSITRKRGIHKTTKHKRSSDRVGSRNPETQLLERVSTSSKKQKMEHAKDGAPAVFDTPPPTPEKESPTSVQPSMNMAKLWSMAAARKKSISPSLSTFTVAPAVPTSGRQTMLPPDPRYRGIQMNGLLDETQIPESMKEVVERNAKKSALLRIPSEVRAMIWAYVFDHQDVEISRSHTGRIGMSGWAIERKPCGLGVMTKHIPSAFHLPEVCRQIYSEIAVFGYSRSTFIIHECGPDFGLRLTQAARNEITSIELSTEDAVSLQTCPAWYQFLLDKTKLFPNLKRLGIPLCGMRERTVRRYPITDDIYRSEFRATAEYSSPRAHHERLGQQLRLRGVWKELGKECGIKIFFTFFEGGEPMLEPELDSDGDGGDDDGDDDGEEGNEEHDHHHAIIPLGGYQTTTAAAATRT</sequence>
<dbReference type="PANTHER" id="PTHR38790">
    <property type="entry name" value="2EXR DOMAIN-CONTAINING PROTEIN-RELATED"/>
    <property type="match status" value="1"/>
</dbReference>